<comment type="subunit">
    <text evidence="9">Heterotetramer; forms a dimer of dimers with IBA57. Interacts with [2Fe-2S]-ISCA2 forming the heterodimer [2Fe- 2S]-ISCA2-IBA57 complex; [2Fe-2S] cluster binding is absolutely required to promote the complex formation.</text>
</comment>
<dbReference type="GO" id="GO:0016226">
    <property type="term" value="P:iron-sulfur cluster assembly"/>
    <property type="evidence" value="ECO:0007669"/>
    <property type="project" value="InterPro"/>
</dbReference>
<keyword evidence="4" id="KW-0408">Iron</keyword>
<dbReference type="GO" id="GO:0051537">
    <property type="term" value="F:2 iron, 2 sulfur cluster binding"/>
    <property type="evidence" value="ECO:0007669"/>
    <property type="project" value="TreeGrafter"/>
</dbReference>
<evidence type="ECO:0000256" key="8">
    <source>
        <dbReference type="ARBA" id="ARBA00077082"/>
    </source>
</evidence>
<accession>A0A2H1WQ37</accession>
<organism evidence="11">
    <name type="scientific">Spodoptera frugiperda</name>
    <name type="common">Fall armyworm</name>
    <dbReference type="NCBI Taxonomy" id="7108"/>
    <lineage>
        <taxon>Eukaryota</taxon>
        <taxon>Metazoa</taxon>
        <taxon>Ecdysozoa</taxon>
        <taxon>Arthropoda</taxon>
        <taxon>Hexapoda</taxon>
        <taxon>Insecta</taxon>
        <taxon>Pterygota</taxon>
        <taxon>Neoptera</taxon>
        <taxon>Endopterygota</taxon>
        <taxon>Lepidoptera</taxon>
        <taxon>Glossata</taxon>
        <taxon>Ditrysia</taxon>
        <taxon>Noctuoidea</taxon>
        <taxon>Noctuidae</taxon>
        <taxon>Amphipyrinae</taxon>
        <taxon>Spodoptera</taxon>
    </lineage>
</organism>
<evidence type="ECO:0000259" key="10">
    <source>
        <dbReference type="Pfam" id="PF01521"/>
    </source>
</evidence>
<keyword evidence="5" id="KW-0496">Mitochondrion</keyword>
<dbReference type="GO" id="GO:0120510">
    <property type="term" value="C:mitochondrial [4Fe-4S] assembly complex"/>
    <property type="evidence" value="ECO:0007669"/>
    <property type="project" value="UniProtKB-ARBA"/>
</dbReference>
<dbReference type="Gene3D" id="2.60.300.12">
    <property type="entry name" value="HesB-like domain"/>
    <property type="match status" value="1"/>
</dbReference>
<keyword evidence="3" id="KW-0479">Metal-binding</keyword>
<name>A0A2H1WQ37_SPOFR</name>
<sequence>MFLKPRQVIRLGYQNYRIVSSRLYAARKKAVASVSTDGINISDSCVQRLKQLCTNEDNFLRVCVESGGCSGFQYKFDLDTKIADDDKIFEKDGVKVVIDETSLDFIKGSTVDYHTELIRAAFRITQNPNAELGCSCGASFSVKLD</sequence>
<dbReference type="PANTHER" id="PTHR43011">
    <property type="entry name" value="IRON-SULFUR CLUSTER ASSEMBLY 2 HOMOLOG, MITOCHONDRIAL"/>
    <property type="match status" value="1"/>
</dbReference>
<evidence type="ECO:0000256" key="7">
    <source>
        <dbReference type="ARBA" id="ARBA00073313"/>
    </source>
</evidence>
<evidence type="ECO:0000256" key="2">
    <source>
        <dbReference type="ARBA" id="ARBA00006718"/>
    </source>
</evidence>
<dbReference type="InterPro" id="IPR016092">
    <property type="entry name" value="ATAP"/>
</dbReference>
<reference evidence="11" key="1">
    <citation type="submission" date="2016-07" db="EMBL/GenBank/DDBJ databases">
        <authorList>
            <person name="Bretaudeau A."/>
        </authorList>
    </citation>
    <scope>NUCLEOTIDE SEQUENCE</scope>
    <source>
        <strain evidence="11">Rice</strain>
        <tissue evidence="11">Whole body</tissue>
    </source>
</reference>
<evidence type="ECO:0000256" key="4">
    <source>
        <dbReference type="ARBA" id="ARBA00023004"/>
    </source>
</evidence>
<dbReference type="InterPro" id="IPR000361">
    <property type="entry name" value="ATAP_core_dom"/>
</dbReference>
<evidence type="ECO:0000256" key="1">
    <source>
        <dbReference type="ARBA" id="ARBA00004173"/>
    </source>
</evidence>
<dbReference type="OrthoDB" id="1938621at2759"/>
<dbReference type="SUPFAM" id="SSF89360">
    <property type="entry name" value="HesB-like domain"/>
    <property type="match status" value="1"/>
</dbReference>
<dbReference type="GO" id="GO:0051539">
    <property type="term" value="F:4 iron, 4 sulfur cluster binding"/>
    <property type="evidence" value="ECO:0007669"/>
    <property type="project" value="TreeGrafter"/>
</dbReference>
<dbReference type="GO" id="GO:0005506">
    <property type="term" value="F:iron ion binding"/>
    <property type="evidence" value="ECO:0007669"/>
    <property type="project" value="TreeGrafter"/>
</dbReference>
<comment type="similarity">
    <text evidence="2">Belongs to the HesB/IscA family.</text>
</comment>
<dbReference type="Pfam" id="PF01521">
    <property type="entry name" value="Fe-S_biosyn"/>
    <property type="match status" value="1"/>
</dbReference>
<evidence type="ECO:0000256" key="6">
    <source>
        <dbReference type="ARBA" id="ARBA00057540"/>
    </source>
</evidence>
<feature type="domain" description="Core" evidence="10">
    <location>
        <begin position="39"/>
        <end position="137"/>
    </location>
</feature>
<gene>
    <name evidence="11" type="ORF">SFRICE_038009</name>
</gene>
<protein>
    <recommendedName>
        <fullName evidence="7">Iron-sulfur cluster assembly 2 homolog, mitochondrial</fullName>
    </recommendedName>
    <alternativeName>
        <fullName evidence="8">HESB-like domain-containing protein 1</fullName>
    </alternativeName>
</protein>
<dbReference type="AlphaFoldDB" id="A0A2H1WQ37"/>
<comment type="subcellular location">
    <subcellularLocation>
        <location evidence="1">Mitochondrion</location>
    </subcellularLocation>
</comment>
<dbReference type="NCBIfam" id="TIGR00049">
    <property type="entry name" value="iron-sulfur cluster assembly accessory protein"/>
    <property type="match status" value="1"/>
</dbReference>
<dbReference type="EMBL" id="ODYU01010210">
    <property type="protein sequence ID" value="SOQ55173.1"/>
    <property type="molecule type" value="Genomic_DNA"/>
</dbReference>
<evidence type="ECO:0000313" key="11">
    <source>
        <dbReference type="EMBL" id="SOQ55173.1"/>
    </source>
</evidence>
<dbReference type="FunFam" id="2.60.300.12:FF:000006">
    <property type="entry name" value="Iron-sulfur cluster assembly 2 mitochondrial"/>
    <property type="match status" value="1"/>
</dbReference>
<evidence type="ECO:0000256" key="9">
    <source>
        <dbReference type="ARBA" id="ARBA00093471"/>
    </source>
</evidence>
<proteinExistence type="inferred from homology"/>
<dbReference type="PANTHER" id="PTHR43011:SF1">
    <property type="entry name" value="IRON-SULFUR CLUSTER ASSEMBLY 2 HOMOLOG, MITOCHONDRIAL"/>
    <property type="match status" value="1"/>
</dbReference>
<evidence type="ECO:0000256" key="5">
    <source>
        <dbReference type="ARBA" id="ARBA00023128"/>
    </source>
</evidence>
<comment type="function">
    <text evidence="6">Involved in the maturation of mitochondrial 4Fe-4S proteins functioning late in the iron-sulfur cluster assembly pathway. May be involved in the binding of an intermediate of Fe/S cluster assembly.</text>
</comment>
<evidence type="ECO:0000256" key="3">
    <source>
        <dbReference type="ARBA" id="ARBA00022723"/>
    </source>
</evidence>
<dbReference type="InterPro" id="IPR035903">
    <property type="entry name" value="HesB-like_dom_sf"/>
</dbReference>